<dbReference type="CTD" id="20325601"/>
<proteinExistence type="predicted"/>
<reference evidence="1 2" key="1">
    <citation type="submission" date="2013-11" db="EMBL/GenBank/DDBJ databases">
        <title>Opisthorchis viverrini - life in the bile duct.</title>
        <authorList>
            <person name="Young N.D."/>
            <person name="Nagarajan N."/>
            <person name="Lin S.J."/>
            <person name="Korhonen P.K."/>
            <person name="Jex A.R."/>
            <person name="Hall R.S."/>
            <person name="Safavi-Hemami H."/>
            <person name="Kaewkong W."/>
            <person name="Bertrand D."/>
            <person name="Gao S."/>
            <person name="Seet Q."/>
            <person name="Wongkham S."/>
            <person name="Teh B.T."/>
            <person name="Wongkham C."/>
            <person name="Intapan P.M."/>
            <person name="Maleewong W."/>
            <person name="Yang X."/>
            <person name="Hu M."/>
            <person name="Wang Z."/>
            <person name="Hofmann A."/>
            <person name="Sternberg P.W."/>
            <person name="Tan P."/>
            <person name="Wang J."/>
            <person name="Gasser R.B."/>
        </authorList>
    </citation>
    <scope>NUCLEOTIDE SEQUENCE [LARGE SCALE GENOMIC DNA]</scope>
</reference>
<keyword evidence="2" id="KW-1185">Reference proteome</keyword>
<accession>A0A074YYZ5</accession>
<organism evidence="1 2">
    <name type="scientific">Opisthorchis viverrini</name>
    <name type="common">Southeast Asian liver fluke</name>
    <dbReference type="NCBI Taxonomy" id="6198"/>
    <lineage>
        <taxon>Eukaryota</taxon>
        <taxon>Metazoa</taxon>
        <taxon>Spiralia</taxon>
        <taxon>Lophotrochozoa</taxon>
        <taxon>Platyhelminthes</taxon>
        <taxon>Trematoda</taxon>
        <taxon>Digenea</taxon>
        <taxon>Opisthorchiida</taxon>
        <taxon>Opisthorchiata</taxon>
        <taxon>Opisthorchiidae</taxon>
        <taxon>Opisthorchis</taxon>
    </lineage>
</organism>
<dbReference type="RefSeq" id="XP_009176353.1">
    <property type="nucleotide sequence ID" value="XM_009178089.1"/>
</dbReference>
<evidence type="ECO:0000313" key="2">
    <source>
        <dbReference type="Proteomes" id="UP000054324"/>
    </source>
</evidence>
<dbReference type="AlphaFoldDB" id="A0A074YYZ5"/>
<evidence type="ECO:0000313" key="1">
    <source>
        <dbReference type="EMBL" id="KER19893.1"/>
    </source>
</evidence>
<protein>
    <submittedName>
        <fullName evidence="1">Uncharacterized protein</fullName>
    </submittedName>
</protein>
<dbReference type="Proteomes" id="UP000054324">
    <property type="component" value="Unassembled WGS sequence"/>
</dbReference>
<dbReference type="KEGG" id="ovi:T265_11433"/>
<name>A0A074YYZ5_OPIVI</name>
<gene>
    <name evidence="1" type="ORF">T265_11433</name>
</gene>
<sequence length="82" mass="9081">MKKLSKRPAVIISTLHGCTLSTVVASDEELSLPMSIFVCLLDVESADTDLELTSAKIWTELKTEYPHFNLGCVVAQRVFIIL</sequence>
<dbReference type="EMBL" id="KL597121">
    <property type="protein sequence ID" value="KER19893.1"/>
    <property type="molecule type" value="Genomic_DNA"/>
</dbReference>
<dbReference type="GeneID" id="20325601"/>